<gene>
    <name evidence="3" type="ORF">I592_04044</name>
    <name evidence="2" type="ORF">UKC_04088</name>
</gene>
<dbReference type="HOGENOM" id="CLU_075053_11_1_9"/>
<name>R2XQD1_9ENTE</name>
<dbReference type="SUPFAM" id="SSF46785">
    <property type="entry name" value="Winged helix' DNA-binding domain"/>
    <property type="match status" value="1"/>
</dbReference>
<dbReference type="PATRIC" id="fig|1158614.3.peg.4070"/>
<organism evidence="2 4">
    <name type="scientific">Enterococcus gilvus ATCC BAA-350</name>
    <dbReference type="NCBI Taxonomy" id="1158614"/>
    <lineage>
        <taxon>Bacteria</taxon>
        <taxon>Bacillati</taxon>
        <taxon>Bacillota</taxon>
        <taxon>Bacilli</taxon>
        <taxon>Lactobacillales</taxon>
        <taxon>Enterococcaceae</taxon>
        <taxon>Enterococcus</taxon>
    </lineage>
</organism>
<protein>
    <recommendedName>
        <fullName evidence="1">Cyclic nucleotide-binding domain-containing protein</fullName>
    </recommendedName>
</protein>
<dbReference type="EMBL" id="ASWH01000003">
    <property type="protein sequence ID" value="EOW78451.1"/>
    <property type="molecule type" value="Genomic_DNA"/>
</dbReference>
<feature type="domain" description="Cyclic nucleotide-binding" evidence="1">
    <location>
        <begin position="32"/>
        <end position="115"/>
    </location>
</feature>
<proteinExistence type="predicted"/>
<comment type="caution">
    <text evidence="2">The sequence shown here is derived from an EMBL/GenBank/DDBJ whole genome shotgun (WGS) entry which is preliminary data.</text>
</comment>
<dbReference type="RefSeq" id="WP_010782401.1">
    <property type="nucleotide sequence ID" value="NZ_ASWH01000003.1"/>
</dbReference>
<dbReference type="InterPro" id="IPR000595">
    <property type="entry name" value="cNMP-bd_dom"/>
</dbReference>
<dbReference type="Gene3D" id="2.60.120.10">
    <property type="entry name" value="Jelly Rolls"/>
    <property type="match status" value="1"/>
</dbReference>
<dbReference type="SUPFAM" id="SSF51206">
    <property type="entry name" value="cAMP-binding domain-like"/>
    <property type="match status" value="1"/>
</dbReference>
<dbReference type="AlphaFoldDB" id="R2XQD1"/>
<dbReference type="EMBL" id="AJDQ01000026">
    <property type="protein sequence ID" value="EOI52192.1"/>
    <property type="molecule type" value="Genomic_DNA"/>
</dbReference>
<dbReference type="Proteomes" id="UP000013750">
    <property type="component" value="Unassembled WGS sequence"/>
</dbReference>
<reference evidence="3 5" key="2">
    <citation type="submission" date="2013-03" db="EMBL/GenBank/DDBJ databases">
        <title>The Genome Sequence of Enterococcus gilvus ATCC BAA-350 (PacBio/Illumina hybrid assembly).</title>
        <authorList>
            <consortium name="The Broad Institute Genomics Platform"/>
            <consortium name="The Broad Institute Genome Sequencing Center for Infectious Disease"/>
            <person name="Earl A."/>
            <person name="Russ C."/>
            <person name="Gilmore M."/>
            <person name="Surin D."/>
            <person name="Walker B."/>
            <person name="Young S."/>
            <person name="Zeng Q."/>
            <person name="Gargeya S."/>
            <person name="Fitzgerald M."/>
            <person name="Haas B."/>
            <person name="Abouelleil A."/>
            <person name="Allen A.W."/>
            <person name="Alvarado L."/>
            <person name="Arachchi H.M."/>
            <person name="Berlin A.M."/>
            <person name="Chapman S.B."/>
            <person name="Gainer-Dewar J."/>
            <person name="Goldberg J."/>
            <person name="Griggs A."/>
            <person name="Gujja S."/>
            <person name="Hansen M."/>
            <person name="Howarth C."/>
            <person name="Imamovic A."/>
            <person name="Ireland A."/>
            <person name="Larimer J."/>
            <person name="McCowan C."/>
            <person name="Murphy C."/>
            <person name="Pearson M."/>
            <person name="Poon T.W."/>
            <person name="Priest M."/>
            <person name="Roberts A."/>
            <person name="Saif S."/>
            <person name="Shea T."/>
            <person name="Sisk P."/>
            <person name="Sykes S."/>
            <person name="Wortman J."/>
            <person name="Nusbaum C."/>
            <person name="Birren B."/>
        </authorList>
    </citation>
    <scope>NUCLEOTIDE SEQUENCE [LARGE SCALE GENOMIC DNA]</scope>
    <source>
        <strain evidence="3 5">ATCC BAA-350</strain>
    </source>
</reference>
<accession>R2XQD1</accession>
<dbReference type="InterPro" id="IPR036390">
    <property type="entry name" value="WH_DNA-bd_sf"/>
</dbReference>
<dbReference type="PROSITE" id="PS50042">
    <property type="entry name" value="CNMP_BINDING_3"/>
    <property type="match status" value="1"/>
</dbReference>
<evidence type="ECO:0000313" key="4">
    <source>
        <dbReference type="Proteomes" id="UP000013750"/>
    </source>
</evidence>
<dbReference type="CDD" id="cd00038">
    <property type="entry name" value="CAP_ED"/>
    <property type="match status" value="1"/>
</dbReference>
<evidence type="ECO:0000313" key="5">
    <source>
        <dbReference type="Proteomes" id="UP000014160"/>
    </source>
</evidence>
<sequence length="219" mass="24871">MKSYVLNQSDIEVMDRLNLNSKNLYGCSRIRYSIGEKLYIEGNPSECITIIVSGKAKVFSMAKNGKNMLLSFYMSDGIMGDSEMMTEEKKTSATVVALSDLTCIVIPYKKNMSILKNNLFFMNIVAESLAYKLIESSNNWVSTALYSGEQRLCSYIMQASYKSFFKDNLSDVAEAVGISYRHMFRILKKLCQENILLKKYGGYLIINSKELRAKSAEYI</sequence>
<evidence type="ECO:0000259" key="1">
    <source>
        <dbReference type="PROSITE" id="PS50042"/>
    </source>
</evidence>
<dbReference type="Pfam" id="PF00027">
    <property type="entry name" value="cNMP_binding"/>
    <property type="match status" value="1"/>
</dbReference>
<evidence type="ECO:0000313" key="2">
    <source>
        <dbReference type="EMBL" id="EOI52192.1"/>
    </source>
</evidence>
<evidence type="ECO:0000313" key="3">
    <source>
        <dbReference type="EMBL" id="EOW78451.1"/>
    </source>
</evidence>
<dbReference type="eggNOG" id="COG0664">
    <property type="taxonomic scope" value="Bacteria"/>
</dbReference>
<reference evidence="2 4" key="1">
    <citation type="submission" date="2013-02" db="EMBL/GenBank/DDBJ databases">
        <title>The Genome Sequence of Enterococcus gilvus ATCC BAA-350.</title>
        <authorList>
            <consortium name="The Broad Institute Genome Sequencing Platform"/>
            <consortium name="The Broad Institute Genome Sequencing Center for Infectious Disease"/>
            <person name="Earl A.M."/>
            <person name="Gilmore M.S."/>
            <person name="Lebreton F."/>
            <person name="Walker B."/>
            <person name="Young S.K."/>
            <person name="Zeng Q."/>
            <person name="Gargeya S."/>
            <person name="Fitzgerald M."/>
            <person name="Haas B."/>
            <person name="Abouelleil A."/>
            <person name="Alvarado L."/>
            <person name="Arachchi H.M."/>
            <person name="Berlin A.M."/>
            <person name="Chapman S.B."/>
            <person name="Dewar J."/>
            <person name="Goldberg J."/>
            <person name="Griggs A."/>
            <person name="Gujja S."/>
            <person name="Hansen M."/>
            <person name="Howarth C."/>
            <person name="Imamovic A."/>
            <person name="Larimer J."/>
            <person name="McCowan C."/>
            <person name="Murphy C."/>
            <person name="Neiman D."/>
            <person name="Pearson M."/>
            <person name="Priest M."/>
            <person name="Roberts A."/>
            <person name="Saif S."/>
            <person name="Shea T."/>
            <person name="Sisk P."/>
            <person name="Sykes S."/>
            <person name="Wortman J."/>
            <person name="Nusbaum C."/>
            <person name="Birren B."/>
        </authorList>
    </citation>
    <scope>NUCLEOTIDE SEQUENCE [LARGE SCALE GENOMIC DNA]</scope>
    <source>
        <strain evidence="2 4">ATCC BAA-350</strain>
    </source>
</reference>
<dbReference type="OrthoDB" id="581021at2"/>
<dbReference type="InterPro" id="IPR018490">
    <property type="entry name" value="cNMP-bd_dom_sf"/>
</dbReference>
<keyword evidence="5" id="KW-1185">Reference proteome</keyword>
<dbReference type="Proteomes" id="UP000014160">
    <property type="component" value="Unassembled WGS sequence"/>
</dbReference>
<dbReference type="InterPro" id="IPR014710">
    <property type="entry name" value="RmlC-like_jellyroll"/>
</dbReference>